<dbReference type="PROSITE" id="PS51257">
    <property type="entry name" value="PROKAR_LIPOPROTEIN"/>
    <property type="match status" value="1"/>
</dbReference>
<dbReference type="InterPro" id="IPR012338">
    <property type="entry name" value="Beta-lactam/transpept-like"/>
</dbReference>
<evidence type="ECO:0000313" key="3">
    <source>
        <dbReference type="EMBL" id="BDS14480.1"/>
    </source>
</evidence>
<dbReference type="Gene3D" id="3.40.710.10">
    <property type="entry name" value="DD-peptidase/beta-lactamase superfamily"/>
    <property type="match status" value="1"/>
</dbReference>
<evidence type="ECO:0000256" key="1">
    <source>
        <dbReference type="SAM" id="SignalP"/>
    </source>
</evidence>
<name>A0A915YJQ1_9BACT</name>
<accession>A0A915YJQ1</accession>
<protein>
    <submittedName>
        <fullName evidence="3">Beta-lactamase family protein</fullName>
    </submittedName>
</protein>
<keyword evidence="1" id="KW-0732">Signal</keyword>
<dbReference type="SUPFAM" id="SSF56601">
    <property type="entry name" value="beta-lactamase/transpeptidase-like"/>
    <property type="match status" value="1"/>
</dbReference>
<evidence type="ECO:0000259" key="2">
    <source>
        <dbReference type="Pfam" id="PF00144"/>
    </source>
</evidence>
<keyword evidence="4" id="KW-1185">Reference proteome</keyword>
<organism evidence="3 4">
    <name type="scientific">Aureispira anguillae</name>
    <dbReference type="NCBI Taxonomy" id="2864201"/>
    <lineage>
        <taxon>Bacteria</taxon>
        <taxon>Pseudomonadati</taxon>
        <taxon>Bacteroidota</taxon>
        <taxon>Saprospiria</taxon>
        <taxon>Saprospirales</taxon>
        <taxon>Saprospiraceae</taxon>
        <taxon>Aureispira</taxon>
    </lineage>
</organism>
<proteinExistence type="predicted"/>
<dbReference type="AlphaFoldDB" id="A0A915YJQ1"/>
<evidence type="ECO:0000313" key="4">
    <source>
        <dbReference type="Proteomes" id="UP001060919"/>
    </source>
</evidence>
<feature type="signal peptide" evidence="1">
    <location>
        <begin position="1"/>
        <end position="19"/>
    </location>
</feature>
<dbReference type="Pfam" id="PF00144">
    <property type="entry name" value="Beta-lactamase"/>
    <property type="match status" value="1"/>
</dbReference>
<gene>
    <name evidence="3" type="ORF">AsAng_0052600</name>
</gene>
<dbReference type="InterPro" id="IPR050789">
    <property type="entry name" value="Diverse_Enzym_Activities"/>
</dbReference>
<dbReference type="RefSeq" id="WP_264789695.1">
    <property type="nucleotide sequence ID" value="NZ_AP026867.1"/>
</dbReference>
<dbReference type="EMBL" id="AP026867">
    <property type="protein sequence ID" value="BDS14480.1"/>
    <property type="molecule type" value="Genomic_DNA"/>
</dbReference>
<reference evidence="3" key="1">
    <citation type="submission" date="2022-09" db="EMBL/GenBank/DDBJ databases">
        <title>Aureispira anguillicida sp. nov., isolated from Leptocephalus of Japanese eel Anguilla japonica.</title>
        <authorList>
            <person name="Yuasa K."/>
            <person name="Mekata T."/>
            <person name="Ikunari K."/>
        </authorList>
    </citation>
    <scope>NUCLEOTIDE SEQUENCE</scope>
    <source>
        <strain evidence="3">EL160426</strain>
    </source>
</reference>
<dbReference type="InterPro" id="IPR001466">
    <property type="entry name" value="Beta-lactam-related"/>
</dbReference>
<sequence length="380" mass="42654">MKKRKIFFSLLVLTTFFMACQKKWAPPIGLDIGKLEANIHHELEGKVVGYGWAAYRDGELISSGGKGWARAEGYDSDPSAYTANTSSTIFSTTKTITAASFIENLEEWGISLEDKIWNYLPAAWTKDRSLSNVTFKQLLKHTSGLDGTFDRYTQMRNQVANVGLTGTIGDWNYANINYTLFRVLIPNIMNSNMVDQKIQESDQAIVDYCAYLYENFVSTKMAKAGMPGFQYISTNYLEALPKTLYYNFDTYKNGPSTNAKGQLMFDCHDISGAGGWFMSPVQYAAFIDGLFNNKLLDAPSLQIMKDEQLGMFPTTGKYGTYYTHNGGGGWGTQGKGGQSIWMHYPHANVSLFITWNSLNNDLSKTRRALIKDVFDEAYTD</sequence>
<dbReference type="PANTHER" id="PTHR43283">
    <property type="entry name" value="BETA-LACTAMASE-RELATED"/>
    <property type="match status" value="1"/>
</dbReference>
<feature type="domain" description="Beta-lactamase-related" evidence="2">
    <location>
        <begin position="37"/>
        <end position="370"/>
    </location>
</feature>
<dbReference type="Proteomes" id="UP001060919">
    <property type="component" value="Chromosome"/>
</dbReference>
<dbReference type="KEGG" id="aup:AsAng_0052600"/>
<dbReference type="PANTHER" id="PTHR43283:SF3">
    <property type="entry name" value="BETA-LACTAMASE FAMILY PROTEIN (AFU_ORTHOLOGUE AFUA_5G07500)"/>
    <property type="match status" value="1"/>
</dbReference>
<feature type="chain" id="PRO_5037041680" evidence="1">
    <location>
        <begin position="20"/>
        <end position="380"/>
    </location>
</feature>